<organism evidence="1 2">
    <name type="scientific">Ilyomonas limi</name>
    <dbReference type="NCBI Taxonomy" id="2575867"/>
    <lineage>
        <taxon>Bacteria</taxon>
        <taxon>Pseudomonadati</taxon>
        <taxon>Bacteroidota</taxon>
        <taxon>Chitinophagia</taxon>
        <taxon>Chitinophagales</taxon>
        <taxon>Chitinophagaceae</taxon>
        <taxon>Ilyomonas</taxon>
    </lineage>
</organism>
<keyword evidence="2" id="KW-1185">Reference proteome</keyword>
<proteinExistence type="predicted"/>
<protein>
    <submittedName>
        <fullName evidence="1">Uncharacterized protein</fullName>
    </submittedName>
</protein>
<name>A0A4V5UUC4_9BACT</name>
<evidence type="ECO:0000313" key="2">
    <source>
        <dbReference type="Proteomes" id="UP000305848"/>
    </source>
</evidence>
<evidence type="ECO:0000313" key="1">
    <source>
        <dbReference type="EMBL" id="TKK68613.1"/>
    </source>
</evidence>
<sequence>MVTPLLSENVKKAKARYQSITHEIAENKNLPELLRELDEAIIAADDLLVKAILKGSPHIGLEALKNELWYLKFQILERD</sequence>
<dbReference type="AlphaFoldDB" id="A0A4V5UUC4"/>
<reference evidence="1 2" key="1">
    <citation type="submission" date="2019-05" db="EMBL/GenBank/DDBJ databases">
        <title>Panacibacter sp. strain 17mud1-8 Genome sequencing and assembly.</title>
        <authorList>
            <person name="Chhetri G."/>
        </authorList>
    </citation>
    <scope>NUCLEOTIDE SEQUENCE [LARGE SCALE GENOMIC DNA]</scope>
    <source>
        <strain evidence="1 2">17mud1-8</strain>
    </source>
</reference>
<dbReference type="RefSeq" id="WP_137261801.1">
    <property type="nucleotide sequence ID" value="NZ_SZQL01000007.1"/>
</dbReference>
<accession>A0A4V5UUC4</accession>
<dbReference type="EMBL" id="SZQL01000007">
    <property type="protein sequence ID" value="TKK68613.1"/>
    <property type="molecule type" value="Genomic_DNA"/>
</dbReference>
<dbReference type="Proteomes" id="UP000305848">
    <property type="component" value="Unassembled WGS sequence"/>
</dbReference>
<gene>
    <name evidence="1" type="ORF">FC093_10865</name>
</gene>
<comment type="caution">
    <text evidence="1">The sequence shown here is derived from an EMBL/GenBank/DDBJ whole genome shotgun (WGS) entry which is preliminary data.</text>
</comment>